<keyword evidence="4" id="KW-1185">Reference proteome</keyword>
<evidence type="ECO:0000313" key="4">
    <source>
        <dbReference type="Proteomes" id="UP000479190"/>
    </source>
</evidence>
<evidence type="ECO:0000256" key="2">
    <source>
        <dbReference type="SAM" id="MobiDB-lite"/>
    </source>
</evidence>
<accession>A0A6H5J0M6</accession>
<feature type="repeat" description="ANK" evidence="1">
    <location>
        <begin position="281"/>
        <end position="309"/>
    </location>
</feature>
<evidence type="ECO:0000256" key="1">
    <source>
        <dbReference type="PROSITE-ProRule" id="PRU00023"/>
    </source>
</evidence>
<gene>
    <name evidence="3" type="ORF">TBRA_LOCUS15226</name>
</gene>
<dbReference type="Pfam" id="PF00023">
    <property type="entry name" value="Ank"/>
    <property type="match status" value="1"/>
</dbReference>
<dbReference type="Pfam" id="PF12796">
    <property type="entry name" value="Ank_2"/>
    <property type="match status" value="1"/>
</dbReference>
<dbReference type="PROSITE" id="PS50297">
    <property type="entry name" value="ANK_REP_REGION"/>
    <property type="match status" value="2"/>
</dbReference>
<reference evidence="3 4" key="1">
    <citation type="submission" date="2020-02" db="EMBL/GenBank/DDBJ databases">
        <authorList>
            <person name="Ferguson B K."/>
        </authorList>
    </citation>
    <scope>NUCLEOTIDE SEQUENCE [LARGE SCALE GENOMIC DNA]</scope>
</reference>
<name>A0A6H5J0M6_9HYME</name>
<dbReference type="SMART" id="SM00248">
    <property type="entry name" value="ANK"/>
    <property type="match status" value="5"/>
</dbReference>
<proteinExistence type="predicted"/>
<dbReference type="EMBL" id="CADCXV010001338">
    <property type="protein sequence ID" value="CAB0043638.1"/>
    <property type="molecule type" value="Genomic_DNA"/>
</dbReference>
<dbReference type="AlphaFoldDB" id="A0A6H5J0M6"/>
<sequence length="503" mass="58215">MSDDDFVAYPDFDADSNSDDSSCDEDSSYDGSFYFESSDEKLTRLKNMREALNWEIEAERSEFFNKFKALSKGWHEDFLDLRDIFRREEIDWLLIEDMKSQKNSKMGSRQFPLIKFVLNTGYTDEPEQGGGPSSLLRSTPLHYASRDLFPEIINHLFDIYHRCDVNYSDESGYSHFHAACSEGHYDTVKKFLELGQVDINCPWPKTGESPLYLALKSEKSEVFRLLLLSGADPNSTNADGTTCLHDISKEGYQADLAEILLERNDEGELRYAVQVDARDKSGRTPLQVAVAHVFPELVRLLLDRGADLSNFVFPTECHFDKGFDISRMLLAGIDELQITTDALVIVEQLEQKGYELARSDAVTMMKTLVKHRLFEKAEQIEFWREDEDFVSMAKEIMIIPSSSLYDSIQMRPGKAKNQLTNRHYFKFLVWEDWEELSDEMAETCVAHLCEKIWERFFQQWTLEPLMKLTELPILCCEKIMENLMNKDLLKICLADEIVPNKHN</sequence>
<dbReference type="PANTHER" id="PTHR24121">
    <property type="entry name" value="NO MECHANORECEPTOR POTENTIAL C, ISOFORM D-RELATED"/>
    <property type="match status" value="1"/>
</dbReference>
<evidence type="ECO:0000313" key="3">
    <source>
        <dbReference type="EMBL" id="CAB0043638.1"/>
    </source>
</evidence>
<dbReference type="PANTHER" id="PTHR24121:SF23">
    <property type="entry name" value="NO MECHANORECEPTOR POTENTIAL C, ISOFORM H"/>
    <property type="match status" value="1"/>
</dbReference>
<dbReference type="OrthoDB" id="9995210at2759"/>
<dbReference type="InterPro" id="IPR002110">
    <property type="entry name" value="Ankyrin_rpt"/>
</dbReference>
<feature type="region of interest" description="Disordered" evidence="2">
    <location>
        <begin position="1"/>
        <end position="25"/>
    </location>
</feature>
<feature type="repeat" description="ANK" evidence="1">
    <location>
        <begin position="206"/>
        <end position="238"/>
    </location>
</feature>
<dbReference type="Proteomes" id="UP000479190">
    <property type="component" value="Unassembled WGS sequence"/>
</dbReference>
<dbReference type="InterPro" id="IPR036770">
    <property type="entry name" value="Ankyrin_rpt-contain_sf"/>
</dbReference>
<protein>
    <submittedName>
        <fullName evidence="3">Uncharacterized protein</fullName>
    </submittedName>
</protein>
<keyword evidence="1" id="KW-0040">ANK repeat</keyword>
<dbReference type="SUPFAM" id="SSF48403">
    <property type="entry name" value="Ankyrin repeat"/>
    <property type="match status" value="1"/>
</dbReference>
<dbReference type="Gene3D" id="1.25.40.20">
    <property type="entry name" value="Ankyrin repeat-containing domain"/>
    <property type="match status" value="1"/>
</dbReference>
<organism evidence="3 4">
    <name type="scientific">Trichogramma brassicae</name>
    <dbReference type="NCBI Taxonomy" id="86971"/>
    <lineage>
        <taxon>Eukaryota</taxon>
        <taxon>Metazoa</taxon>
        <taxon>Ecdysozoa</taxon>
        <taxon>Arthropoda</taxon>
        <taxon>Hexapoda</taxon>
        <taxon>Insecta</taxon>
        <taxon>Pterygota</taxon>
        <taxon>Neoptera</taxon>
        <taxon>Endopterygota</taxon>
        <taxon>Hymenoptera</taxon>
        <taxon>Apocrita</taxon>
        <taxon>Proctotrupomorpha</taxon>
        <taxon>Chalcidoidea</taxon>
        <taxon>Trichogrammatidae</taxon>
        <taxon>Trichogramma</taxon>
    </lineage>
</organism>
<dbReference type="PROSITE" id="PS50088">
    <property type="entry name" value="ANK_REPEAT"/>
    <property type="match status" value="2"/>
</dbReference>